<dbReference type="HAMAP" id="MF_00182">
    <property type="entry name" value="Formyl_trans"/>
    <property type="match status" value="1"/>
</dbReference>
<dbReference type="EMBL" id="BALG01000042">
    <property type="protein sequence ID" value="GAC41662.1"/>
    <property type="molecule type" value="Genomic_DNA"/>
</dbReference>
<dbReference type="EC" id="2.1.2.9" evidence="2 5"/>
<feature type="domain" description="Formyl transferase C-terminal" evidence="7">
    <location>
        <begin position="204"/>
        <end position="302"/>
    </location>
</feature>
<dbReference type="PANTHER" id="PTHR11138">
    <property type="entry name" value="METHIONYL-TRNA FORMYLTRANSFERASE"/>
    <property type="match status" value="1"/>
</dbReference>
<evidence type="ECO:0000256" key="1">
    <source>
        <dbReference type="ARBA" id="ARBA00010699"/>
    </source>
</evidence>
<dbReference type="AlphaFoldDB" id="M9L8T3"/>
<keyword evidence="4 5" id="KW-0648">Protein biosynthesis</keyword>
<dbReference type="Gene3D" id="3.40.50.12230">
    <property type="match status" value="1"/>
</dbReference>
<feature type="domain" description="Formyl transferase N-terminal" evidence="6">
    <location>
        <begin position="1"/>
        <end position="179"/>
    </location>
</feature>
<dbReference type="InterPro" id="IPR002376">
    <property type="entry name" value="Formyl_transf_N"/>
</dbReference>
<evidence type="ECO:0000256" key="5">
    <source>
        <dbReference type="HAMAP-Rule" id="MF_00182"/>
    </source>
</evidence>
<dbReference type="PANTHER" id="PTHR11138:SF5">
    <property type="entry name" value="METHIONYL-TRNA FORMYLTRANSFERASE, MITOCHONDRIAL"/>
    <property type="match status" value="1"/>
</dbReference>
<evidence type="ECO:0000313" key="9">
    <source>
        <dbReference type="Proteomes" id="UP000029453"/>
    </source>
</evidence>
<dbReference type="SUPFAM" id="SSF50486">
    <property type="entry name" value="FMT C-terminal domain-like"/>
    <property type="match status" value="1"/>
</dbReference>
<evidence type="ECO:0000256" key="2">
    <source>
        <dbReference type="ARBA" id="ARBA00012261"/>
    </source>
</evidence>
<dbReference type="CDD" id="cd08646">
    <property type="entry name" value="FMT_core_Met-tRNA-FMT_N"/>
    <property type="match status" value="1"/>
</dbReference>
<dbReference type="FunFam" id="3.40.50.12230:FF:000001">
    <property type="entry name" value="Methionyl-tRNA formyltransferase"/>
    <property type="match status" value="1"/>
</dbReference>
<organism evidence="8 9">
    <name type="scientific">Paenibacillus popilliae ATCC 14706</name>
    <dbReference type="NCBI Taxonomy" id="1212764"/>
    <lineage>
        <taxon>Bacteria</taxon>
        <taxon>Bacillati</taxon>
        <taxon>Bacillota</taxon>
        <taxon>Bacilli</taxon>
        <taxon>Bacillales</taxon>
        <taxon>Paenibacillaceae</taxon>
        <taxon>Paenibacillus</taxon>
    </lineage>
</organism>
<dbReference type="FunFam" id="3.40.50.170:FF:000004">
    <property type="entry name" value="Methionyl-tRNA formyltransferase"/>
    <property type="match status" value="1"/>
</dbReference>
<proteinExistence type="inferred from homology"/>
<dbReference type="GO" id="GO:0004479">
    <property type="term" value="F:methionyl-tRNA formyltransferase activity"/>
    <property type="evidence" value="ECO:0007669"/>
    <property type="project" value="UniProtKB-UniRule"/>
</dbReference>
<evidence type="ECO:0000313" key="8">
    <source>
        <dbReference type="EMBL" id="GAC41662.1"/>
    </source>
</evidence>
<evidence type="ECO:0000256" key="3">
    <source>
        <dbReference type="ARBA" id="ARBA00022679"/>
    </source>
</evidence>
<comment type="similarity">
    <text evidence="1 5">Belongs to the Fmt family.</text>
</comment>
<dbReference type="Pfam" id="PF02911">
    <property type="entry name" value="Formyl_trans_C"/>
    <property type="match status" value="1"/>
</dbReference>
<dbReference type="RefSeq" id="WP_006284998.1">
    <property type="nucleotide sequence ID" value="NZ_BALG01000042.1"/>
</dbReference>
<dbReference type="OrthoDB" id="9802815at2"/>
<keyword evidence="3 5" id="KW-0808">Transferase</keyword>
<dbReference type="NCBIfam" id="TIGR00460">
    <property type="entry name" value="fmt"/>
    <property type="match status" value="1"/>
</dbReference>
<gene>
    <name evidence="5" type="primary">fmt</name>
    <name evidence="8" type="ORF">PPOP_1013</name>
</gene>
<dbReference type="PROSITE" id="PS00373">
    <property type="entry name" value="GART"/>
    <property type="match status" value="1"/>
</dbReference>
<dbReference type="Pfam" id="PF00551">
    <property type="entry name" value="Formyl_trans_N"/>
    <property type="match status" value="1"/>
</dbReference>
<comment type="catalytic activity">
    <reaction evidence="5">
        <text>L-methionyl-tRNA(fMet) + (6R)-10-formyltetrahydrofolate = N-formyl-L-methionyl-tRNA(fMet) + (6S)-5,6,7,8-tetrahydrofolate + H(+)</text>
        <dbReference type="Rhea" id="RHEA:24380"/>
        <dbReference type="Rhea" id="RHEA-COMP:9952"/>
        <dbReference type="Rhea" id="RHEA-COMP:9953"/>
        <dbReference type="ChEBI" id="CHEBI:15378"/>
        <dbReference type="ChEBI" id="CHEBI:57453"/>
        <dbReference type="ChEBI" id="CHEBI:78530"/>
        <dbReference type="ChEBI" id="CHEBI:78844"/>
        <dbReference type="ChEBI" id="CHEBI:195366"/>
        <dbReference type="EC" id="2.1.2.9"/>
    </reaction>
</comment>
<dbReference type="InterPro" id="IPR005793">
    <property type="entry name" value="Formyl_trans_C"/>
</dbReference>
<name>M9L8T3_PAEPP</name>
<reference evidence="8 9" key="1">
    <citation type="submission" date="2012-10" db="EMBL/GenBank/DDBJ databases">
        <title>Draft Genome Sequence of Paenibacillus popilliae ATCC 14706T.</title>
        <authorList>
            <person name="Iiyama K."/>
            <person name="Mori K."/>
            <person name="Mon H."/>
            <person name="Chieda Y."/>
            <person name="Lee J.M."/>
            <person name="Kusakabe T."/>
            <person name="Tashiro K."/>
            <person name="Asano S."/>
            <person name="Yasunaga-Aoki C."/>
            <person name="Shimizu S."/>
        </authorList>
    </citation>
    <scope>NUCLEOTIDE SEQUENCE [LARGE SCALE GENOMIC DNA]</scope>
    <source>
        <strain evidence="8 9">ATCC 14706</strain>
    </source>
</reference>
<evidence type="ECO:0000256" key="4">
    <source>
        <dbReference type="ARBA" id="ARBA00022917"/>
    </source>
</evidence>
<dbReference type="InterPro" id="IPR011034">
    <property type="entry name" value="Formyl_transferase-like_C_sf"/>
</dbReference>
<protein>
    <recommendedName>
        <fullName evidence="2 5">Methionyl-tRNA formyltransferase</fullName>
        <ecNumber evidence="2 5">2.1.2.9</ecNumber>
    </recommendedName>
</protein>
<dbReference type="InterPro" id="IPR036477">
    <property type="entry name" value="Formyl_transf_N_sf"/>
</dbReference>
<dbReference type="InterPro" id="IPR041711">
    <property type="entry name" value="Met-tRNA-FMT_N"/>
</dbReference>
<accession>M9L8T3</accession>
<sequence>MKIVFMGTPDFAVASLRMLIQEGYEIVAVVTQPDRLIGRKRVMTPTPVKAEALQHGLMVWQPEKLRISDTVDDIRALQPDLIVTAAYGQILPKAVLDIPRLGCINVHGSLLPKYRGGAPIQRSIMNGETVTGVTIMYMAEGMDTGDMISRVEVPIGADDNAGTMFAKLSEAGADLLRRTLPDMIAGRVEAVPQPHDEATYAPNLKREDERMDWMRPAEQIANQVRGLVPFSGAFTTWNGEVFKVWVCRPEPVVPGEAAAAPGTVLTAGADGLRVQTGQGVLSLLEVQPAGKKAMPASEFLRGGKMQPGTVLS</sequence>
<dbReference type="GO" id="GO:0005829">
    <property type="term" value="C:cytosol"/>
    <property type="evidence" value="ECO:0007669"/>
    <property type="project" value="TreeGrafter"/>
</dbReference>
<dbReference type="InterPro" id="IPR044135">
    <property type="entry name" value="Met-tRNA-FMT_C"/>
</dbReference>
<evidence type="ECO:0000259" key="6">
    <source>
        <dbReference type="Pfam" id="PF00551"/>
    </source>
</evidence>
<keyword evidence="9" id="KW-1185">Reference proteome</keyword>
<dbReference type="CDD" id="cd08704">
    <property type="entry name" value="Met_tRNA_FMT_C"/>
    <property type="match status" value="1"/>
</dbReference>
<dbReference type="InterPro" id="IPR005794">
    <property type="entry name" value="Fmt"/>
</dbReference>
<comment type="caution">
    <text evidence="8">The sequence shown here is derived from an EMBL/GenBank/DDBJ whole genome shotgun (WGS) entry which is preliminary data.</text>
</comment>
<dbReference type="InterPro" id="IPR001555">
    <property type="entry name" value="GART_AS"/>
</dbReference>
<comment type="function">
    <text evidence="5">Attaches a formyl group to the free amino group of methionyl-tRNA(fMet). The formyl group appears to play a dual role in the initiator identity of N-formylmethionyl-tRNA by promoting its recognition by IF2 and preventing the misappropriation of this tRNA by the elongation apparatus.</text>
</comment>
<dbReference type="SUPFAM" id="SSF53328">
    <property type="entry name" value="Formyltransferase"/>
    <property type="match status" value="1"/>
</dbReference>
<evidence type="ECO:0000259" key="7">
    <source>
        <dbReference type="Pfam" id="PF02911"/>
    </source>
</evidence>
<feature type="binding site" evidence="5">
    <location>
        <begin position="109"/>
        <end position="112"/>
    </location>
    <ligand>
        <name>(6S)-5,6,7,8-tetrahydrofolate</name>
        <dbReference type="ChEBI" id="CHEBI:57453"/>
    </ligand>
</feature>
<dbReference type="Proteomes" id="UP000029453">
    <property type="component" value="Unassembled WGS sequence"/>
</dbReference>